<reference evidence="4" key="2">
    <citation type="journal article" date="2019" name="Int. J. Syst. Evol. Microbiol.">
        <title>The Global Catalogue of Microorganisms (GCM) 10K type strain sequencing project: providing services to taxonomists for standard genome sequencing and annotation.</title>
        <authorList>
            <consortium name="The Broad Institute Genomics Platform"/>
            <consortium name="The Broad Institute Genome Sequencing Center for Infectious Disease"/>
            <person name="Wu L."/>
            <person name="Ma J."/>
        </authorList>
    </citation>
    <scope>NUCLEOTIDE SEQUENCE [LARGE SCALE GENOMIC DNA]</scope>
    <source>
        <strain evidence="4">CECT 7398</strain>
    </source>
</reference>
<dbReference type="InterPro" id="IPR010499">
    <property type="entry name" value="AraC_E-bd"/>
</dbReference>
<reference evidence="2" key="1">
    <citation type="journal article" date="2014" name="Int. J. Syst. Evol. Microbiol.">
        <title>Complete genome of a new Firmicutes species belonging to the dominant human colonic microbiota ('Ruminococcus bicirculans') reveals two chromosomes and a selective capacity to utilize plant glucans.</title>
        <authorList>
            <consortium name="NISC Comparative Sequencing Program"/>
            <person name="Wegmann U."/>
            <person name="Louis P."/>
            <person name="Goesmann A."/>
            <person name="Henrissat B."/>
            <person name="Duncan S.H."/>
            <person name="Flint H.J."/>
        </authorList>
    </citation>
    <scope>NUCLEOTIDE SEQUENCE</scope>
    <source>
        <strain evidence="2">CECT 7398</strain>
    </source>
</reference>
<protein>
    <submittedName>
        <fullName evidence="2">GyrI-like domain-containing protein</fullName>
    </submittedName>
</protein>
<accession>A0ABT8BVV0</accession>
<comment type="caution">
    <text evidence="2">The sequence shown here is derived from an EMBL/GenBank/DDBJ whole genome shotgun (WGS) entry which is preliminary data.</text>
</comment>
<dbReference type="EMBL" id="JAUFQC010000015">
    <property type="protein sequence ID" value="MDN3611146.1"/>
    <property type="molecule type" value="Genomic_DNA"/>
</dbReference>
<organism evidence="2 4">
    <name type="scientific">Vibrio ostreicida</name>
    <dbReference type="NCBI Taxonomy" id="526588"/>
    <lineage>
        <taxon>Bacteria</taxon>
        <taxon>Pseudomonadati</taxon>
        <taxon>Pseudomonadota</taxon>
        <taxon>Gammaproteobacteria</taxon>
        <taxon>Vibrionales</taxon>
        <taxon>Vibrionaceae</taxon>
        <taxon>Vibrio</taxon>
    </lineage>
</organism>
<reference evidence="2" key="3">
    <citation type="submission" date="2023-06" db="EMBL/GenBank/DDBJ databases">
        <authorList>
            <person name="Lucena T."/>
            <person name="Sun Q."/>
        </authorList>
    </citation>
    <scope>NUCLEOTIDE SEQUENCE</scope>
    <source>
        <strain evidence="2">CECT 7398</strain>
    </source>
</reference>
<dbReference type="Pfam" id="PF14526">
    <property type="entry name" value="Cass2"/>
    <property type="match status" value="1"/>
</dbReference>
<evidence type="ECO:0000259" key="1">
    <source>
        <dbReference type="SMART" id="SM00871"/>
    </source>
</evidence>
<dbReference type="Proteomes" id="UP001238540">
    <property type="component" value="Unassembled WGS sequence"/>
</dbReference>
<dbReference type="EMBL" id="JAUFQC010000027">
    <property type="protein sequence ID" value="MDN3612265.1"/>
    <property type="molecule type" value="Genomic_DNA"/>
</dbReference>
<name>A0ABT8BVV0_9VIBR</name>
<evidence type="ECO:0000313" key="4">
    <source>
        <dbReference type="Proteomes" id="UP001238540"/>
    </source>
</evidence>
<evidence type="ECO:0000313" key="3">
    <source>
        <dbReference type="EMBL" id="MDN3612265.1"/>
    </source>
</evidence>
<dbReference type="SUPFAM" id="SSF55136">
    <property type="entry name" value="Probable bacterial effector-binding domain"/>
    <property type="match status" value="1"/>
</dbReference>
<dbReference type="InterPro" id="IPR053182">
    <property type="entry name" value="YobU-like_regulator"/>
</dbReference>
<proteinExistence type="predicted"/>
<dbReference type="Gene3D" id="3.20.80.10">
    <property type="entry name" value="Regulatory factor, effector binding domain"/>
    <property type="match status" value="1"/>
</dbReference>
<gene>
    <name evidence="2" type="ORF">QWZ16_16005</name>
    <name evidence="3" type="ORF">QWZ16_21965</name>
</gene>
<sequence length="150" mass="16784">MHTQTLNAIAVTGYQTTTTNARERDPATAAIGQLWQKFSTDLIPKLAEGSGIYGLYTHYESDADGQFDVIACCDDRSLIEQPDLITTSIQAGRYLTFSASGEMPQAVIQLWEEIWRYFALEDCPHTRAYTTDFEHYTGQNSVNISIAIHP</sequence>
<dbReference type="PANTHER" id="PTHR36444">
    <property type="entry name" value="TRANSCRIPTIONAL REGULATOR PROTEIN YOBU-RELATED"/>
    <property type="match status" value="1"/>
</dbReference>
<evidence type="ECO:0000313" key="2">
    <source>
        <dbReference type="EMBL" id="MDN3611146.1"/>
    </source>
</evidence>
<dbReference type="RefSeq" id="WP_170882543.1">
    <property type="nucleotide sequence ID" value="NZ_JABEYA020000003.1"/>
</dbReference>
<keyword evidence="4" id="KW-1185">Reference proteome</keyword>
<dbReference type="InterPro" id="IPR011256">
    <property type="entry name" value="Reg_factor_effector_dom_sf"/>
</dbReference>
<feature type="domain" description="AraC effector-binding" evidence="1">
    <location>
        <begin position="1"/>
        <end position="149"/>
    </location>
</feature>
<dbReference type="InterPro" id="IPR029441">
    <property type="entry name" value="Cass2"/>
</dbReference>
<dbReference type="PANTHER" id="PTHR36444:SF2">
    <property type="entry name" value="TRANSCRIPTIONAL REGULATOR PROTEIN YOBU-RELATED"/>
    <property type="match status" value="1"/>
</dbReference>
<dbReference type="SMART" id="SM00871">
    <property type="entry name" value="AraC_E_bind"/>
    <property type="match status" value="1"/>
</dbReference>